<feature type="chain" id="PRO_5007553039" description="Secreted protein" evidence="2">
    <location>
        <begin position="38"/>
        <end position="190"/>
    </location>
</feature>
<evidence type="ECO:0000256" key="1">
    <source>
        <dbReference type="SAM" id="MobiDB-lite"/>
    </source>
</evidence>
<evidence type="ECO:0008006" key="5">
    <source>
        <dbReference type="Google" id="ProtNLM"/>
    </source>
</evidence>
<keyword evidence="2" id="KW-0732">Signal</keyword>
<evidence type="ECO:0000313" key="4">
    <source>
        <dbReference type="Proteomes" id="UP000075573"/>
    </source>
</evidence>
<feature type="region of interest" description="Disordered" evidence="1">
    <location>
        <begin position="35"/>
        <end position="67"/>
    </location>
</feature>
<dbReference type="Proteomes" id="UP000075573">
    <property type="component" value="Unassembled WGS sequence"/>
</dbReference>
<proteinExistence type="predicted"/>
<protein>
    <recommendedName>
        <fullName evidence="5">Secreted protein</fullName>
    </recommendedName>
</protein>
<dbReference type="AlphaFoldDB" id="A0A149QXI4"/>
<accession>A0A149QXI4</accession>
<dbReference type="PATRIC" id="fig|442.7.peg.2318"/>
<gene>
    <name evidence="3" type="ORF">AD929_04190</name>
</gene>
<evidence type="ECO:0000313" key="3">
    <source>
        <dbReference type="EMBL" id="KXV02016.1"/>
    </source>
</evidence>
<name>A0A149QXI4_9PROT</name>
<dbReference type="RefSeq" id="WP_062494611.1">
    <property type="nucleotide sequence ID" value="NZ_LHZB01000104.1"/>
</dbReference>
<feature type="signal peptide" evidence="2">
    <location>
        <begin position="1"/>
        <end position="37"/>
    </location>
</feature>
<reference evidence="3 4" key="1">
    <citation type="submission" date="2015-06" db="EMBL/GenBank/DDBJ databases">
        <title>Improved classification and identification of acetic acid bacteria using matrix-assisted laser desorption/ionization time-of-flight mass spectrometry; Gluconobacter nephelii and Gluconobacter uchimurae are later heterotypic synonyms of Gluconobacter japonicus and Gluconobacter oxydans, respectively.</title>
        <authorList>
            <person name="Li L."/>
            <person name="Cleenwerck I."/>
            <person name="De Vuyst L."/>
            <person name="Vandamme P."/>
        </authorList>
    </citation>
    <scope>NUCLEOTIDE SEQUENCE [LARGE SCALE GENOMIC DNA]</scope>
    <source>
        <strain evidence="3 4">LMG 1764</strain>
    </source>
</reference>
<dbReference type="EMBL" id="LHZB01000104">
    <property type="protein sequence ID" value="KXV02016.1"/>
    <property type="molecule type" value="Genomic_DNA"/>
</dbReference>
<sequence>MKKTRSHVRPTAFARLTVGTLMVGALMMGALPAPALAEGPPPGPPADHKELPPVPTPDFSDQLNIPDKPTEAQKSLADMTQFVDRTGALSGAVQACSVTESNLIDECGNLILSNWQKVTGEKAVDGTGVRDVFRAAWNKRKAEGMYALKQEKGYDCNRVLEAERRDTIWKVCVRPEVTDTPGSGETFQLN</sequence>
<comment type="caution">
    <text evidence="3">The sequence shown here is derived from an EMBL/GenBank/DDBJ whole genome shotgun (WGS) entry which is preliminary data.</text>
</comment>
<organism evidence="3 4">
    <name type="scientific">Gluconobacter potus</name>
    <dbReference type="NCBI Taxonomy" id="2724927"/>
    <lineage>
        <taxon>Bacteria</taxon>
        <taxon>Pseudomonadati</taxon>
        <taxon>Pseudomonadota</taxon>
        <taxon>Alphaproteobacteria</taxon>
        <taxon>Acetobacterales</taxon>
        <taxon>Acetobacteraceae</taxon>
        <taxon>Gluconobacter</taxon>
    </lineage>
</organism>
<evidence type="ECO:0000256" key="2">
    <source>
        <dbReference type="SAM" id="SignalP"/>
    </source>
</evidence>